<gene>
    <name evidence="2" type="ORF">RFI_35229</name>
</gene>
<dbReference type="EMBL" id="ASPP01036429">
    <property type="protein sequence ID" value="ETO02207.1"/>
    <property type="molecule type" value="Genomic_DNA"/>
</dbReference>
<dbReference type="AlphaFoldDB" id="X6LM23"/>
<feature type="non-terminal residue" evidence="2">
    <location>
        <position position="105"/>
    </location>
</feature>
<keyword evidence="3" id="KW-1185">Reference proteome</keyword>
<accession>X6LM23</accession>
<evidence type="ECO:0000313" key="2">
    <source>
        <dbReference type="EMBL" id="ETO02207.1"/>
    </source>
</evidence>
<evidence type="ECO:0000313" key="3">
    <source>
        <dbReference type="Proteomes" id="UP000023152"/>
    </source>
</evidence>
<evidence type="ECO:0000256" key="1">
    <source>
        <dbReference type="SAM" id="MobiDB-lite"/>
    </source>
</evidence>
<reference evidence="2 3" key="1">
    <citation type="journal article" date="2013" name="Curr. Biol.">
        <title>The Genome of the Foraminiferan Reticulomyxa filosa.</title>
        <authorList>
            <person name="Glockner G."/>
            <person name="Hulsmann N."/>
            <person name="Schleicher M."/>
            <person name="Noegel A.A."/>
            <person name="Eichinger L."/>
            <person name="Gallinger C."/>
            <person name="Pawlowski J."/>
            <person name="Sierra R."/>
            <person name="Euteneuer U."/>
            <person name="Pillet L."/>
            <person name="Moustafa A."/>
            <person name="Platzer M."/>
            <person name="Groth M."/>
            <person name="Szafranski K."/>
            <person name="Schliwa M."/>
        </authorList>
    </citation>
    <scope>NUCLEOTIDE SEQUENCE [LARGE SCALE GENOMIC DNA]</scope>
</reference>
<protein>
    <submittedName>
        <fullName evidence="2">Uncharacterized protein</fullName>
    </submittedName>
</protein>
<comment type="caution">
    <text evidence="2">The sequence shown here is derived from an EMBL/GenBank/DDBJ whole genome shotgun (WGS) entry which is preliminary data.</text>
</comment>
<dbReference type="Proteomes" id="UP000023152">
    <property type="component" value="Unassembled WGS sequence"/>
</dbReference>
<feature type="compositionally biased region" description="Acidic residues" evidence="1">
    <location>
        <begin position="22"/>
        <end position="41"/>
    </location>
</feature>
<proteinExistence type="predicted"/>
<sequence length="105" mass="12533">MKTEVSEWSNEKGIELKVEEEDKKEEEDDDEEENEEEEKDSDSERSQQITTHFQTLKKLPTPLSRSQCVLHKHELLICGGRYQRACYSYHTIKNKYKFICKYPSE</sequence>
<organism evidence="2 3">
    <name type="scientific">Reticulomyxa filosa</name>
    <dbReference type="NCBI Taxonomy" id="46433"/>
    <lineage>
        <taxon>Eukaryota</taxon>
        <taxon>Sar</taxon>
        <taxon>Rhizaria</taxon>
        <taxon>Retaria</taxon>
        <taxon>Foraminifera</taxon>
        <taxon>Monothalamids</taxon>
        <taxon>Reticulomyxidae</taxon>
        <taxon>Reticulomyxa</taxon>
    </lineage>
</organism>
<feature type="region of interest" description="Disordered" evidence="1">
    <location>
        <begin position="1"/>
        <end position="48"/>
    </location>
</feature>
<feature type="compositionally biased region" description="Basic and acidic residues" evidence="1">
    <location>
        <begin position="1"/>
        <end position="21"/>
    </location>
</feature>
<name>X6LM23_RETFI</name>